<organism evidence="1 2">
    <name type="scientific">Sphaerisporangium dianthi</name>
    <dbReference type="NCBI Taxonomy" id="1436120"/>
    <lineage>
        <taxon>Bacteria</taxon>
        <taxon>Bacillati</taxon>
        <taxon>Actinomycetota</taxon>
        <taxon>Actinomycetes</taxon>
        <taxon>Streptosporangiales</taxon>
        <taxon>Streptosporangiaceae</taxon>
        <taxon>Sphaerisporangium</taxon>
    </lineage>
</organism>
<dbReference type="EMBL" id="JBHSFP010000019">
    <property type="protein sequence ID" value="MFC4534080.1"/>
    <property type="molecule type" value="Genomic_DNA"/>
</dbReference>
<accession>A0ABV9CLF2</accession>
<evidence type="ECO:0000313" key="2">
    <source>
        <dbReference type="Proteomes" id="UP001596004"/>
    </source>
</evidence>
<gene>
    <name evidence="1" type="ORF">ACFO60_25230</name>
</gene>
<reference evidence="2" key="1">
    <citation type="journal article" date="2019" name="Int. J. Syst. Evol. Microbiol.">
        <title>The Global Catalogue of Microorganisms (GCM) 10K type strain sequencing project: providing services to taxonomists for standard genome sequencing and annotation.</title>
        <authorList>
            <consortium name="The Broad Institute Genomics Platform"/>
            <consortium name="The Broad Institute Genome Sequencing Center for Infectious Disease"/>
            <person name="Wu L."/>
            <person name="Ma J."/>
        </authorList>
    </citation>
    <scope>NUCLEOTIDE SEQUENCE [LARGE SCALE GENOMIC DNA]</scope>
    <source>
        <strain evidence="2">CGMCC 4.7132</strain>
    </source>
</reference>
<protein>
    <submittedName>
        <fullName evidence="1">Uncharacterized protein</fullName>
    </submittedName>
</protein>
<comment type="caution">
    <text evidence="1">The sequence shown here is derived from an EMBL/GenBank/DDBJ whole genome shotgun (WGS) entry which is preliminary data.</text>
</comment>
<name>A0ABV9CLF2_9ACTN</name>
<dbReference type="Proteomes" id="UP001596004">
    <property type="component" value="Unassembled WGS sequence"/>
</dbReference>
<dbReference type="RefSeq" id="WP_380844145.1">
    <property type="nucleotide sequence ID" value="NZ_JBHSFP010000019.1"/>
</dbReference>
<evidence type="ECO:0000313" key="1">
    <source>
        <dbReference type="EMBL" id="MFC4534080.1"/>
    </source>
</evidence>
<proteinExistence type="predicted"/>
<keyword evidence="2" id="KW-1185">Reference proteome</keyword>
<sequence>MDAPHGLLYPPAPLDLLTALARRYAFGDLGALAPLVMPEPGMIPALCEFGQRLLTLDAEDFAAEVDAKAVPSALRRRARECHMPQTPREQPRGALSSLRPAYGLLLEVIQVRWQRRELSSVVSALHIASEYLPLLAFEPVLGHSGDPARWPEGLRAAGSRFGVIGDRDCDHTKPEKSAAERTLRVAQEPGEGWRAYFDRQHSQLSGAMATCVAKCRKPCTAMHWIPAQARESLSLRSKVALTFAETPLIRLRHAAPVGHGFGVPSPEEVLDAWARSRSYLDKNDVGHEATRDDGFPLPGLPSLFSALAAAPIIPSTLLADVTAHVLTLLANAHERRPGTPAPTRPPS</sequence>